<dbReference type="Pfam" id="PF14379">
    <property type="entry name" value="Myb_CC_LHEQLE"/>
    <property type="match status" value="1"/>
</dbReference>
<name>A0A834TPI8_9FABA</name>
<dbReference type="Proteomes" id="UP000634136">
    <property type="component" value="Unassembled WGS sequence"/>
</dbReference>
<dbReference type="EMBL" id="JAAIUW010000008">
    <property type="protein sequence ID" value="KAF7821234.1"/>
    <property type="molecule type" value="Genomic_DNA"/>
</dbReference>
<evidence type="ECO:0000259" key="1">
    <source>
        <dbReference type="Pfam" id="PF14379"/>
    </source>
</evidence>
<gene>
    <name evidence="2" type="ORF">G2W53_026689</name>
</gene>
<protein>
    <submittedName>
        <fullName evidence="2">Myb-related protein 2</fullName>
    </submittedName>
</protein>
<keyword evidence="3" id="KW-1185">Reference proteome</keyword>
<feature type="domain" description="MYB-CC type transcription factor LHEQLE-containing" evidence="1">
    <location>
        <begin position="15"/>
        <end position="35"/>
    </location>
</feature>
<dbReference type="OrthoDB" id="1660006at2759"/>
<sequence>MNNLSLGPQANKDLHISEALQMQIEVQRRLNEQLEFTCAAIETLGRQNLGILGLEAAKVQLSELVSKVSSQCLNSAFSELKELQGFCPQQQPQNNQPTNHRSL</sequence>
<dbReference type="InterPro" id="IPR025756">
    <property type="entry name" value="Myb_CC_LHEQLE"/>
</dbReference>
<evidence type="ECO:0000313" key="2">
    <source>
        <dbReference type="EMBL" id="KAF7821234.1"/>
    </source>
</evidence>
<evidence type="ECO:0000313" key="3">
    <source>
        <dbReference type="Proteomes" id="UP000634136"/>
    </source>
</evidence>
<dbReference type="AlphaFoldDB" id="A0A834TPI8"/>
<proteinExistence type="predicted"/>
<reference evidence="2" key="1">
    <citation type="submission" date="2020-09" db="EMBL/GenBank/DDBJ databases">
        <title>Genome-Enabled Discovery of Anthraquinone Biosynthesis in Senna tora.</title>
        <authorList>
            <person name="Kang S.-H."/>
            <person name="Pandey R.P."/>
            <person name="Lee C.-M."/>
            <person name="Sim J.-S."/>
            <person name="Jeong J.-T."/>
            <person name="Choi B.-S."/>
            <person name="Jung M."/>
            <person name="Ginzburg D."/>
            <person name="Zhao K."/>
            <person name="Won S.Y."/>
            <person name="Oh T.-J."/>
            <person name="Yu Y."/>
            <person name="Kim N.-H."/>
            <person name="Lee O.R."/>
            <person name="Lee T.-H."/>
            <person name="Bashyal P."/>
            <person name="Kim T.-S."/>
            <person name="Lee W.-H."/>
            <person name="Kawkins C."/>
            <person name="Kim C.-K."/>
            <person name="Kim J.S."/>
            <person name="Ahn B.O."/>
            <person name="Rhee S.Y."/>
            <person name="Sohng J.K."/>
        </authorList>
    </citation>
    <scope>NUCLEOTIDE SEQUENCE</scope>
    <source>
        <tissue evidence="2">Leaf</tissue>
    </source>
</reference>
<comment type="caution">
    <text evidence="2">The sequence shown here is derived from an EMBL/GenBank/DDBJ whole genome shotgun (WGS) entry which is preliminary data.</text>
</comment>
<organism evidence="2 3">
    <name type="scientific">Senna tora</name>
    <dbReference type="NCBI Taxonomy" id="362788"/>
    <lineage>
        <taxon>Eukaryota</taxon>
        <taxon>Viridiplantae</taxon>
        <taxon>Streptophyta</taxon>
        <taxon>Embryophyta</taxon>
        <taxon>Tracheophyta</taxon>
        <taxon>Spermatophyta</taxon>
        <taxon>Magnoliopsida</taxon>
        <taxon>eudicotyledons</taxon>
        <taxon>Gunneridae</taxon>
        <taxon>Pentapetalae</taxon>
        <taxon>rosids</taxon>
        <taxon>fabids</taxon>
        <taxon>Fabales</taxon>
        <taxon>Fabaceae</taxon>
        <taxon>Caesalpinioideae</taxon>
        <taxon>Cassia clade</taxon>
        <taxon>Senna</taxon>
    </lineage>
</organism>
<accession>A0A834TPI8</accession>